<dbReference type="OrthoDB" id="2130750at2759"/>
<dbReference type="EMBL" id="CAJPVJ010057152">
    <property type="protein sequence ID" value="CAG2183796.1"/>
    <property type="molecule type" value="Genomic_DNA"/>
</dbReference>
<name>A0A7R9R2X7_9ACAR</name>
<protein>
    <submittedName>
        <fullName evidence="1">Uncharacterized protein</fullName>
    </submittedName>
</protein>
<evidence type="ECO:0000313" key="2">
    <source>
        <dbReference type="Proteomes" id="UP000728032"/>
    </source>
</evidence>
<keyword evidence="2" id="KW-1185">Reference proteome</keyword>
<accession>A0A7R9R2X7</accession>
<reference evidence="1" key="1">
    <citation type="submission" date="2020-11" db="EMBL/GenBank/DDBJ databases">
        <authorList>
            <person name="Tran Van P."/>
        </authorList>
    </citation>
    <scope>NUCLEOTIDE SEQUENCE</scope>
</reference>
<feature type="non-terminal residue" evidence="1">
    <location>
        <position position="1"/>
    </location>
</feature>
<proteinExistence type="predicted"/>
<sequence>RYGLFAPIDKVIKGEPRDTYTKIHTINTTSERTPWKQTRFAY</sequence>
<dbReference type="Proteomes" id="UP000728032">
    <property type="component" value="Unassembled WGS sequence"/>
</dbReference>
<gene>
    <name evidence="1" type="ORF">ONB1V03_LOCUS23216</name>
</gene>
<organism evidence="1">
    <name type="scientific">Oppiella nova</name>
    <dbReference type="NCBI Taxonomy" id="334625"/>
    <lineage>
        <taxon>Eukaryota</taxon>
        <taxon>Metazoa</taxon>
        <taxon>Ecdysozoa</taxon>
        <taxon>Arthropoda</taxon>
        <taxon>Chelicerata</taxon>
        <taxon>Arachnida</taxon>
        <taxon>Acari</taxon>
        <taxon>Acariformes</taxon>
        <taxon>Sarcoptiformes</taxon>
        <taxon>Oribatida</taxon>
        <taxon>Brachypylina</taxon>
        <taxon>Oppioidea</taxon>
        <taxon>Oppiidae</taxon>
        <taxon>Oppiella</taxon>
    </lineage>
</organism>
<dbReference type="EMBL" id="OC971977">
    <property type="protein sequence ID" value="CAD7667171.1"/>
    <property type="molecule type" value="Genomic_DNA"/>
</dbReference>
<evidence type="ECO:0000313" key="1">
    <source>
        <dbReference type="EMBL" id="CAD7667171.1"/>
    </source>
</evidence>
<dbReference type="AlphaFoldDB" id="A0A7R9R2X7"/>